<dbReference type="eggNOG" id="KOG1987">
    <property type="taxonomic scope" value="Eukaryota"/>
</dbReference>
<comment type="pathway">
    <text evidence="2">Protein modification; protein ubiquitination.</text>
</comment>
<keyword evidence="4" id="KW-0833">Ubl conjugation pathway</keyword>
<evidence type="ECO:0000313" key="8">
    <source>
        <dbReference type="EMBL" id="KFK37801.1"/>
    </source>
</evidence>
<evidence type="ECO:0000256" key="2">
    <source>
        <dbReference type="ARBA" id="ARBA00004906"/>
    </source>
</evidence>
<organism evidence="8 9">
    <name type="scientific">Arabis alpina</name>
    <name type="common">Alpine rock-cress</name>
    <dbReference type="NCBI Taxonomy" id="50452"/>
    <lineage>
        <taxon>Eukaryota</taxon>
        <taxon>Viridiplantae</taxon>
        <taxon>Streptophyta</taxon>
        <taxon>Embryophyta</taxon>
        <taxon>Tracheophyta</taxon>
        <taxon>Spermatophyta</taxon>
        <taxon>Magnoliopsida</taxon>
        <taxon>eudicotyledons</taxon>
        <taxon>Gunneridae</taxon>
        <taxon>Pentapetalae</taxon>
        <taxon>rosids</taxon>
        <taxon>malvids</taxon>
        <taxon>Brassicales</taxon>
        <taxon>Brassicaceae</taxon>
        <taxon>Arabideae</taxon>
        <taxon>Arabis</taxon>
    </lineage>
</organism>
<accession>A0A087H6P9</accession>
<dbReference type="InterPro" id="IPR056423">
    <property type="entry name" value="BACK_BPM_SPOP"/>
</dbReference>
<dbReference type="CDD" id="cd14736">
    <property type="entry name" value="BACK_AtBPM-like"/>
    <property type="match status" value="1"/>
</dbReference>
<dbReference type="InterPro" id="IPR034090">
    <property type="entry name" value="BPM_C"/>
</dbReference>
<proteinExistence type="inferred from homology"/>
<dbReference type="GO" id="GO:0005829">
    <property type="term" value="C:cytosol"/>
    <property type="evidence" value="ECO:0007669"/>
    <property type="project" value="EnsemblPlants"/>
</dbReference>
<dbReference type="Proteomes" id="UP000029120">
    <property type="component" value="Chromosome 3"/>
</dbReference>
<dbReference type="SUPFAM" id="SSF54695">
    <property type="entry name" value="POZ domain"/>
    <property type="match status" value="1"/>
</dbReference>
<reference evidence="9" key="1">
    <citation type="journal article" date="2015" name="Nat. Plants">
        <title>Genome expansion of Arabis alpina linked with retrotransposition and reduced symmetric DNA methylation.</title>
        <authorList>
            <person name="Willing E.M."/>
            <person name="Rawat V."/>
            <person name="Mandakova T."/>
            <person name="Maumus F."/>
            <person name="James G.V."/>
            <person name="Nordstroem K.J."/>
            <person name="Becker C."/>
            <person name="Warthmann N."/>
            <person name="Chica C."/>
            <person name="Szarzynska B."/>
            <person name="Zytnicki M."/>
            <person name="Albani M.C."/>
            <person name="Kiefer C."/>
            <person name="Bergonzi S."/>
            <person name="Castaings L."/>
            <person name="Mateos J.L."/>
            <person name="Berns M.C."/>
            <person name="Bujdoso N."/>
            <person name="Piofczyk T."/>
            <person name="de Lorenzo L."/>
            <person name="Barrero-Sicilia C."/>
            <person name="Mateos I."/>
            <person name="Piednoel M."/>
            <person name="Hagmann J."/>
            <person name="Chen-Min-Tao R."/>
            <person name="Iglesias-Fernandez R."/>
            <person name="Schuster S.C."/>
            <person name="Alonso-Blanco C."/>
            <person name="Roudier F."/>
            <person name="Carbonero P."/>
            <person name="Paz-Ares J."/>
            <person name="Davis S.J."/>
            <person name="Pecinka A."/>
            <person name="Quesneville H."/>
            <person name="Colot V."/>
            <person name="Lysak M.A."/>
            <person name="Weigel D."/>
            <person name="Coupland G."/>
            <person name="Schneeberger K."/>
        </authorList>
    </citation>
    <scope>NUCLEOTIDE SEQUENCE [LARGE SCALE GENOMIC DNA]</scope>
    <source>
        <strain evidence="9">cv. Pajares</strain>
    </source>
</reference>
<dbReference type="PANTHER" id="PTHR26379">
    <property type="entry name" value="BTB/POZ AND MATH DOMAIN-CONTAINING PROTEIN 1"/>
    <property type="match status" value="1"/>
</dbReference>
<dbReference type="Gene3D" id="1.25.40.420">
    <property type="match status" value="1"/>
</dbReference>
<feature type="domain" description="BTB" evidence="6">
    <location>
        <begin position="187"/>
        <end position="253"/>
    </location>
</feature>
<gene>
    <name evidence="8" type="ordered locus">AALP_Aa3g031100</name>
</gene>
<dbReference type="GO" id="GO:0042631">
    <property type="term" value="P:cellular response to water deprivation"/>
    <property type="evidence" value="ECO:0007669"/>
    <property type="project" value="EnsemblPlants"/>
</dbReference>
<dbReference type="InterPro" id="IPR002083">
    <property type="entry name" value="MATH/TRAF_dom"/>
</dbReference>
<dbReference type="Pfam" id="PF22486">
    <property type="entry name" value="MATH_2"/>
    <property type="match status" value="1"/>
</dbReference>
<dbReference type="SMART" id="SM00061">
    <property type="entry name" value="MATH"/>
    <property type="match status" value="1"/>
</dbReference>
<dbReference type="AlphaFoldDB" id="A0A087H6P9"/>
<dbReference type="Gramene" id="KFK37801">
    <property type="protein sequence ID" value="KFK37801"/>
    <property type="gene ID" value="AALP_AA3G031100"/>
</dbReference>
<comment type="function">
    <text evidence="1">May act as a substrate-specific adapter of an E3 ubiquitin-protein ligase complex (CUL3-RBX1-BTB) which mediates the ubiquitination and subsequent proteasomal degradation of target proteins.</text>
</comment>
<dbReference type="GO" id="GO:0016567">
    <property type="term" value="P:protein ubiquitination"/>
    <property type="evidence" value="ECO:0007669"/>
    <property type="project" value="UniProtKB-UniPathway"/>
</dbReference>
<dbReference type="Gene3D" id="2.60.210.10">
    <property type="entry name" value="Apoptosis, Tumor Necrosis Factor Receptor Associated Protein 2, Chain A"/>
    <property type="match status" value="1"/>
</dbReference>
<dbReference type="InterPro" id="IPR000210">
    <property type="entry name" value="BTB/POZ_dom"/>
</dbReference>
<protein>
    <submittedName>
        <fullName evidence="8">Speckle-type poz protein</fullName>
    </submittedName>
</protein>
<evidence type="ECO:0000313" key="9">
    <source>
        <dbReference type="Proteomes" id="UP000029120"/>
    </source>
</evidence>
<dbReference type="PANTHER" id="PTHR26379:SF466">
    <property type="entry name" value="BTB_POZ AND MATH DOMAIN-CONTAINING PROTEIN 4"/>
    <property type="match status" value="1"/>
</dbReference>
<dbReference type="CDD" id="cd18280">
    <property type="entry name" value="BTB_POZ_BPM_plant"/>
    <property type="match status" value="1"/>
</dbReference>
<feature type="region of interest" description="Disordered" evidence="5">
    <location>
        <begin position="366"/>
        <end position="404"/>
    </location>
</feature>
<dbReference type="PROSITE" id="PS50097">
    <property type="entry name" value="BTB"/>
    <property type="match status" value="1"/>
</dbReference>
<dbReference type="FunFam" id="3.30.710.10:FF:000136">
    <property type="entry name" value="BTB-POZ and math domain 1"/>
    <property type="match status" value="1"/>
</dbReference>
<dbReference type="EMBL" id="CM002871">
    <property type="protein sequence ID" value="KFK37801.1"/>
    <property type="molecule type" value="Genomic_DNA"/>
</dbReference>
<dbReference type="SMART" id="SM00225">
    <property type="entry name" value="BTB"/>
    <property type="match status" value="1"/>
</dbReference>
<evidence type="ECO:0000259" key="6">
    <source>
        <dbReference type="PROSITE" id="PS50097"/>
    </source>
</evidence>
<dbReference type="UniPathway" id="UPA00143"/>
<dbReference type="OrthoDB" id="6359816at2759"/>
<name>A0A087H6P9_ARAAL</name>
<dbReference type="PROSITE" id="PS50144">
    <property type="entry name" value="MATH"/>
    <property type="match status" value="1"/>
</dbReference>
<sequence length="434" mass="47327">MPSPPTTTSLSVTQTINGSHSFTIKGYSLAKGIGIGKHIASDTFTVGGYQWAIYFYPDGKNPEDNSAYVSVFIALASDGTDVRALFELSLLDQSGKGKHKVHSHFDRALESGPYTLKYRGSMWGYKRFFRRIMLETSDFLKDDCLKINCTVGVVVSEIDCPRLHSIHVPASDIGSHFGMLLENEDGSDITFNVSGEKFRAHRLVLSARSPVFESEFLDVTGEEVRDIEVTDMEPKVFKALLHYIYKDALIEDAESASSSGSSVGPSASDTLAAKLLGAADKYKLPRLSLMCESVLCKDISVESVANILALADRHNASALKSVCLKFAAENLIDVMRSEGFEYLREHCPSLQSELLKTVAGCEEELSGGGGGKTRSVWGQFSDGGTNTNERRQQAWGEINGGGGAERSRSVWVYVENANASGRNNNNIDDPMAED</sequence>
<keyword evidence="9" id="KW-1185">Reference proteome</keyword>
<dbReference type="FunFam" id="2.60.210.10:FF:000012">
    <property type="entry name" value="BTB/POZ and MATH domain-containing protein 4"/>
    <property type="match status" value="1"/>
</dbReference>
<evidence type="ECO:0000256" key="1">
    <source>
        <dbReference type="ARBA" id="ARBA00002668"/>
    </source>
</evidence>
<dbReference type="Pfam" id="PF00651">
    <property type="entry name" value="BTB"/>
    <property type="match status" value="1"/>
</dbReference>
<dbReference type="SUPFAM" id="SSF49599">
    <property type="entry name" value="TRAF domain-like"/>
    <property type="match status" value="1"/>
</dbReference>
<dbReference type="CDD" id="cd00121">
    <property type="entry name" value="MATH"/>
    <property type="match status" value="1"/>
</dbReference>
<feature type="domain" description="MATH" evidence="7">
    <location>
        <begin position="17"/>
        <end position="151"/>
    </location>
</feature>
<evidence type="ECO:0000256" key="3">
    <source>
        <dbReference type="ARBA" id="ARBA00010846"/>
    </source>
</evidence>
<dbReference type="OMA" id="DRYHAMD"/>
<dbReference type="Gene3D" id="3.30.710.10">
    <property type="entry name" value="Potassium Channel Kv1.1, Chain A"/>
    <property type="match status" value="1"/>
</dbReference>
<dbReference type="InterPro" id="IPR008974">
    <property type="entry name" value="TRAF-like"/>
</dbReference>
<evidence type="ECO:0000256" key="5">
    <source>
        <dbReference type="SAM" id="MobiDB-lite"/>
    </source>
</evidence>
<dbReference type="InterPro" id="IPR011333">
    <property type="entry name" value="SKP1/BTB/POZ_sf"/>
</dbReference>
<evidence type="ECO:0000259" key="7">
    <source>
        <dbReference type="PROSITE" id="PS50144"/>
    </source>
</evidence>
<feature type="compositionally biased region" description="Polar residues" evidence="5">
    <location>
        <begin position="376"/>
        <end position="387"/>
    </location>
</feature>
<dbReference type="InterPro" id="IPR045005">
    <property type="entry name" value="BPM1-6"/>
</dbReference>
<dbReference type="GO" id="GO:0071472">
    <property type="term" value="P:cellular response to salt stress"/>
    <property type="evidence" value="ECO:0007669"/>
    <property type="project" value="EnsemblPlants"/>
</dbReference>
<dbReference type="Pfam" id="PF24570">
    <property type="entry name" value="BACK_BPM_SPOP"/>
    <property type="match status" value="1"/>
</dbReference>
<comment type="similarity">
    <text evidence="3">Belongs to the Tdpoz family.</text>
</comment>
<dbReference type="FunFam" id="1.25.40.420:FF:000023">
    <property type="entry name" value="BTB-POZ and math domain 1"/>
    <property type="match status" value="1"/>
</dbReference>
<evidence type="ECO:0000256" key="4">
    <source>
        <dbReference type="ARBA" id="ARBA00022786"/>
    </source>
</evidence>